<protein>
    <recommendedName>
        <fullName evidence="8">tRNA(Ile)-lysidine synthase</fullName>
        <ecNumber evidence="8">6.3.4.19</ecNumber>
    </recommendedName>
    <alternativeName>
        <fullName evidence="8">tRNA(Ile)-2-lysyl-cytidine synthase</fullName>
    </alternativeName>
    <alternativeName>
        <fullName evidence="8">tRNA(Ile)-lysidine synthetase</fullName>
    </alternativeName>
</protein>
<evidence type="ECO:0000256" key="3">
    <source>
        <dbReference type="ARBA" id="ARBA00022598"/>
    </source>
</evidence>
<proteinExistence type="inferred from homology"/>
<dbReference type="Gene3D" id="3.30.465.60">
    <property type="match status" value="1"/>
</dbReference>
<evidence type="ECO:0000256" key="2">
    <source>
        <dbReference type="ARBA" id="ARBA00022490"/>
    </source>
</evidence>
<dbReference type="EMBL" id="JAKIJS010000006">
    <property type="protein sequence ID" value="MCF6139607.1"/>
    <property type="molecule type" value="Genomic_DNA"/>
</dbReference>
<dbReference type="GO" id="GO:0032267">
    <property type="term" value="F:tRNA(Ile)-lysidine synthase activity"/>
    <property type="evidence" value="ECO:0007669"/>
    <property type="project" value="UniProtKB-EC"/>
</dbReference>
<dbReference type="Pfam" id="PF01171">
    <property type="entry name" value="ATP_bind_3"/>
    <property type="match status" value="1"/>
</dbReference>
<evidence type="ECO:0000256" key="7">
    <source>
        <dbReference type="ARBA" id="ARBA00048539"/>
    </source>
</evidence>
<dbReference type="Gene3D" id="3.40.50.620">
    <property type="entry name" value="HUPs"/>
    <property type="match status" value="1"/>
</dbReference>
<dbReference type="InterPro" id="IPR015262">
    <property type="entry name" value="tRNA_Ile_lys_synt_subst-bd"/>
</dbReference>
<dbReference type="NCBIfam" id="TIGR02432">
    <property type="entry name" value="lysidine_TilS_N"/>
    <property type="match status" value="1"/>
</dbReference>
<dbReference type="SUPFAM" id="SSF82829">
    <property type="entry name" value="MesJ substrate recognition domain-like"/>
    <property type="match status" value="1"/>
</dbReference>
<evidence type="ECO:0000313" key="11">
    <source>
        <dbReference type="Proteomes" id="UP001649381"/>
    </source>
</evidence>
<name>A0ABS9H3T7_9BACL</name>
<keyword evidence="4 8" id="KW-0819">tRNA processing</keyword>
<dbReference type="HAMAP" id="MF_01161">
    <property type="entry name" value="tRNA_Ile_lys_synt"/>
    <property type="match status" value="1"/>
</dbReference>
<comment type="catalytic activity">
    <reaction evidence="7 8">
        <text>cytidine(34) in tRNA(Ile2) + L-lysine + ATP = lysidine(34) in tRNA(Ile2) + AMP + diphosphate + H(+)</text>
        <dbReference type="Rhea" id="RHEA:43744"/>
        <dbReference type="Rhea" id="RHEA-COMP:10625"/>
        <dbReference type="Rhea" id="RHEA-COMP:10670"/>
        <dbReference type="ChEBI" id="CHEBI:15378"/>
        <dbReference type="ChEBI" id="CHEBI:30616"/>
        <dbReference type="ChEBI" id="CHEBI:32551"/>
        <dbReference type="ChEBI" id="CHEBI:33019"/>
        <dbReference type="ChEBI" id="CHEBI:82748"/>
        <dbReference type="ChEBI" id="CHEBI:83665"/>
        <dbReference type="ChEBI" id="CHEBI:456215"/>
        <dbReference type="EC" id="6.3.4.19"/>
    </reaction>
</comment>
<feature type="binding site" evidence="8">
    <location>
        <begin position="26"/>
        <end position="31"/>
    </location>
    <ligand>
        <name>ATP</name>
        <dbReference type="ChEBI" id="CHEBI:30616"/>
    </ligand>
</feature>
<dbReference type="InterPro" id="IPR012094">
    <property type="entry name" value="tRNA_Ile_lys_synt"/>
</dbReference>
<accession>A0ABS9H3T7</accession>
<evidence type="ECO:0000313" key="10">
    <source>
        <dbReference type="EMBL" id="MCF6139607.1"/>
    </source>
</evidence>
<dbReference type="Pfam" id="PF09179">
    <property type="entry name" value="TilS"/>
    <property type="match status" value="1"/>
</dbReference>
<keyword evidence="11" id="KW-1185">Reference proteome</keyword>
<keyword evidence="6 8" id="KW-0067">ATP-binding</keyword>
<comment type="domain">
    <text evidence="8">The N-terminal region contains the highly conserved SGGXDS motif, predicted to be a P-loop motif involved in ATP binding.</text>
</comment>
<reference evidence="10 11" key="1">
    <citation type="submission" date="2022-01" db="EMBL/GenBank/DDBJ databases">
        <title>Alkalihalobacillus sp. EGI L200015, a novel bacterium isolated from a salt lake sediment.</title>
        <authorList>
            <person name="Gao L."/>
            <person name="Fang B.-Z."/>
            <person name="Li W.-J."/>
        </authorList>
    </citation>
    <scope>NUCLEOTIDE SEQUENCE [LARGE SCALE GENOMIC DNA]</scope>
    <source>
        <strain evidence="10 11">KCTC 12718</strain>
    </source>
</reference>
<keyword evidence="2 8" id="KW-0963">Cytoplasm</keyword>
<feature type="domain" description="Lysidine-tRNA(Ile) synthetase C-terminal" evidence="9">
    <location>
        <begin position="384"/>
        <end position="454"/>
    </location>
</feature>
<dbReference type="Proteomes" id="UP001649381">
    <property type="component" value="Unassembled WGS sequence"/>
</dbReference>
<evidence type="ECO:0000256" key="1">
    <source>
        <dbReference type="ARBA" id="ARBA00004496"/>
    </source>
</evidence>
<evidence type="ECO:0000256" key="8">
    <source>
        <dbReference type="HAMAP-Rule" id="MF_01161"/>
    </source>
</evidence>
<dbReference type="Pfam" id="PF11734">
    <property type="entry name" value="TilS_C"/>
    <property type="match status" value="1"/>
</dbReference>
<evidence type="ECO:0000256" key="4">
    <source>
        <dbReference type="ARBA" id="ARBA00022694"/>
    </source>
</evidence>
<dbReference type="InterPro" id="IPR011063">
    <property type="entry name" value="TilS/TtcA_N"/>
</dbReference>
<dbReference type="PANTHER" id="PTHR43033:SF1">
    <property type="entry name" value="TRNA(ILE)-LYSIDINE SYNTHASE-RELATED"/>
    <property type="match status" value="1"/>
</dbReference>
<dbReference type="CDD" id="cd01992">
    <property type="entry name" value="TilS_N"/>
    <property type="match status" value="1"/>
</dbReference>
<evidence type="ECO:0000256" key="6">
    <source>
        <dbReference type="ARBA" id="ARBA00022840"/>
    </source>
</evidence>
<comment type="function">
    <text evidence="8">Ligates lysine onto the cytidine present at position 34 of the AUA codon-specific tRNA(Ile) that contains the anticodon CAU, in an ATP-dependent manner. Cytidine is converted to lysidine, thus changing the amino acid specificity of the tRNA from methionine to isoleucine.</text>
</comment>
<dbReference type="InterPro" id="IPR012795">
    <property type="entry name" value="tRNA_Ile_lys_synt_N"/>
</dbReference>
<dbReference type="InterPro" id="IPR012796">
    <property type="entry name" value="Lysidine-tRNA-synth_C"/>
</dbReference>
<comment type="subcellular location">
    <subcellularLocation>
        <location evidence="1 8">Cytoplasm</location>
    </subcellularLocation>
</comment>
<keyword evidence="5 8" id="KW-0547">Nucleotide-binding</keyword>
<evidence type="ECO:0000259" key="9">
    <source>
        <dbReference type="SMART" id="SM00977"/>
    </source>
</evidence>
<dbReference type="InterPro" id="IPR014729">
    <property type="entry name" value="Rossmann-like_a/b/a_fold"/>
</dbReference>
<comment type="similarity">
    <text evidence="8">Belongs to the tRNA(Ile)-lysidine synthase family.</text>
</comment>
<gene>
    <name evidence="8 10" type="primary">tilS</name>
    <name evidence="10" type="ORF">L2716_17980</name>
</gene>
<dbReference type="SMART" id="SM00977">
    <property type="entry name" value="TilS_C"/>
    <property type="match status" value="1"/>
</dbReference>
<dbReference type="EC" id="6.3.4.19" evidence="8"/>
<dbReference type="SUPFAM" id="SSF52402">
    <property type="entry name" value="Adenine nucleotide alpha hydrolases-like"/>
    <property type="match status" value="1"/>
</dbReference>
<evidence type="ECO:0000256" key="5">
    <source>
        <dbReference type="ARBA" id="ARBA00022741"/>
    </source>
</evidence>
<organism evidence="10 11">
    <name type="scientific">Pseudalkalibacillus berkeleyi</name>
    <dbReference type="NCBI Taxonomy" id="1069813"/>
    <lineage>
        <taxon>Bacteria</taxon>
        <taxon>Bacillati</taxon>
        <taxon>Bacillota</taxon>
        <taxon>Bacilli</taxon>
        <taxon>Bacillales</taxon>
        <taxon>Fictibacillaceae</taxon>
        <taxon>Pseudalkalibacillus</taxon>
    </lineage>
</organism>
<sequence length="466" mass="53473">MFEEVDKFIERKKLVRSGAVIVVGVSGGPDSMALLHYLSMKRKGWGLTIVAAHMDHMFRGEGSVEDAQFVKRYCQEHSIEFEQTRKNLPQYIQETGSSPQLASRKLRYQFYDGVMKAYQADYLALAHHGDDQIETMMMNIVRGTSAAGLSGIPLSRPFSTGMIIRPLLEVTKDQILKYCDVHSVPFRNDPSNAESKYTRNRFRKEILPFLKEENTHVHLKFQSLSEAVSEDEQYLRKQTEDALGNVILKKCDKELTLSVRPFLKMAIPLQRRGIHLILNYLYPTNQENIISNHIKDCLQLIKSENPSSEIHLPNGLFVRRSYEKCTFSFDPNDHHLPYRFALIEGEVHQVPIGKLTFLPKSRMKTDKRGKDYLVFAPTQVNFPLFVRTRENGDRLQPAGVQGSRKVKDVFIDAKVPKHLRDVWPIVVDSTGKIIWIPGIKHAELPPPTGAEDDWMLLSFENTRHEV</sequence>
<keyword evidence="3 8" id="KW-0436">Ligase</keyword>
<dbReference type="PANTHER" id="PTHR43033">
    <property type="entry name" value="TRNA(ILE)-LYSIDINE SYNTHASE-RELATED"/>
    <property type="match status" value="1"/>
</dbReference>
<dbReference type="RefSeq" id="WP_236339200.1">
    <property type="nucleotide sequence ID" value="NZ_JAKIJS010000006.1"/>
</dbReference>
<dbReference type="SUPFAM" id="SSF56037">
    <property type="entry name" value="PheT/TilS domain"/>
    <property type="match status" value="1"/>
</dbReference>
<comment type="caution">
    <text evidence="10">The sequence shown here is derived from an EMBL/GenBank/DDBJ whole genome shotgun (WGS) entry which is preliminary data.</text>
</comment>
<dbReference type="NCBIfam" id="TIGR02433">
    <property type="entry name" value="lysidine_TilS_C"/>
    <property type="match status" value="1"/>
</dbReference>